<proteinExistence type="predicted"/>
<feature type="domain" description="HNH nuclease" evidence="1">
    <location>
        <begin position="256"/>
        <end position="305"/>
    </location>
</feature>
<dbReference type="Proteomes" id="UP000033344">
    <property type="component" value="Unassembled WGS sequence"/>
</dbReference>
<dbReference type="AlphaFoldDB" id="A0AAE2JPF7"/>
<organism evidence="2 3">
    <name type="scientific">Enterobacter cloacae subsp. cloacae</name>
    <dbReference type="NCBI Taxonomy" id="336306"/>
    <lineage>
        <taxon>Bacteria</taxon>
        <taxon>Pseudomonadati</taxon>
        <taxon>Pseudomonadota</taxon>
        <taxon>Gammaproteobacteria</taxon>
        <taxon>Enterobacterales</taxon>
        <taxon>Enterobacteriaceae</taxon>
        <taxon>Enterobacter</taxon>
        <taxon>Enterobacter cloacae complex</taxon>
    </lineage>
</organism>
<sequence length="361" mass="41907">MICSLKENILNLSKDGYPQGLLVRAVWDCCNELYQKLGRAPSRQEFNDEIGKREPHRIGISTHSRQWGEWMRHHNFSTFDVDVSGIIPEEMHYPQYLRVWYAVTQLNSASATNIVKWIRNSNAPLKETEIRIQLDALTVNSNSRYRYLGSRKSARTDLGSPYDLLFRSGNLRNTRYELYVQELHGIWDIGDDGKTPIQIAVPRPGDRMVVEARDELFNELPEDEGDFRLKALREVIIREGQPVFRRKLIEAYEGKCAVTGCSIQVLLEAAHITPYAGAWHTRAQHGLLLKTDIHTLFDRGLLWIDTELKIRISEQLAGTEYTELDGRNLRLPKDKQNWPLTTHLKNHRQYWIENRKDVESA</sequence>
<dbReference type="InterPro" id="IPR003615">
    <property type="entry name" value="HNH_nuc"/>
</dbReference>
<reference evidence="2 3" key="1">
    <citation type="submission" date="2015-03" db="EMBL/GenBank/DDBJ databases">
        <authorList>
            <person name="McCorrison J."/>
            <person name="Sanka R."/>
            <person name="Adams M."/>
            <person name="Brinkac L."/>
            <person name="Nierman W."/>
            <person name="Sutton G."/>
            <person name="Nelson K."/>
            <person name="Kiedrowski L."/>
            <person name="Guerrero D."/>
            <person name="Bonomo R."/>
        </authorList>
    </citation>
    <scope>NUCLEOTIDE SEQUENCE [LARGE SCALE GENOMIC DNA]</scope>
    <source>
        <strain evidence="2 3">42324</strain>
    </source>
</reference>
<evidence type="ECO:0000313" key="2">
    <source>
        <dbReference type="EMBL" id="KJM32755.1"/>
    </source>
</evidence>
<dbReference type="EMBL" id="JZYG01000023">
    <property type="protein sequence ID" value="KJM32755.1"/>
    <property type="molecule type" value="Genomic_DNA"/>
</dbReference>
<comment type="caution">
    <text evidence="2">The sequence shown here is derived from an EMBL/GenBank/DDBJ whole genome shotgun (WGS) entry which is preliminary data.</text>
</comment>
<evidence type="ECO:0000313" key="3">
    <source>
        <dbReference type="Proteomes" id="UP000033344"/>
    </source>
</evidence>
<gene>
    <name evidence="2" type="ORF">SS44_17880</name>
</gene>
<protein>
    <recommendedName>
        <fullName evidence="1">HNH nuclease domain-containing protein</fullName>
    </recommendedName>
</protein>
<name>A0AAE2JPF7_ENTCL</name>
<evidence type="ECO:0000259" key="1">
    <source>
        <dbReference type="Pfam" id="PF13391"/>
    </source>
</evidence>
<dbReference type="Pfam" id="PF13391">
    <property type="entry name" value="HNH_2"/>
    <property type="match status" value="1"/>
</dbReference>
<accession>A0AAE2JPF7</accession>